<keyword evidence="1" id="KW-0812">Transmembrane</keyword>
<reference evidence="2 3" key="1">
    <citation type="submission" date="2019-09" db="EMBL/GenBank/DDBJ databases">
        <title>Serinicoccus pratensis sp. nov., isolated from meadow soil.</title>
        <authorList>
            <person name="Zhang W."/>
        </authorList>
    </citation>
    <scope>NUCLEOTIDE SEQUENCE [LARGE SCALE GENOMIC DNA]</scope>
    <source>
        <strain evidence="2 3">W204</strain>
    </source>
</reference>
<feature type="transmembrane region" description="Helical" evidence="1">
    <location>
        <begin position="90"/>
        <end position="107"/>
    </location>
</feature>
<evidence type="ECO:0008006" key="4">
    <source>
        <dbReference type="Google" id="ProtNLM"/>
    </source>
</evidence>
<feature type="transmembrane region" description="Helical" evidence="1">
    <location>
        <begin position="21"/>
        <end position="45"/>
    </location>
</feature>
<dbReference type="KEGG" id="serw:FY030_10425"/>
<evidence type="ECO:0000256" key="1">
    <source>
        <dbReference type="SAM" id="Phobius"/>
    </source>
</evidence>
<keyword evidence="1" id="KW-1133">Transmembrane helix</keyword>
<sequence>MSSTEAAPERTTPRRPTSRQLLLGQVAAGLLALESVIIAGFVVFYGYEVAIGEGQDLLIIIMSAVTMVVFAVGLAYTARGLLRRHPRAQAPAIAFNFLLIPLGIAIFQFAPWWVAGGVLVLGVGTIASVLLMGKLDGGRD</sequence>
<feature type="transmembrane region" description="Helical" evidence="1">
    <location>
        <begin position="57"/>
        <end position="78"/>
    </location>
</feature>
<dbReference type="Proteomes" id="UP000326546">
    <property type="component" value="Chromosome"/>
</dbReference>
<evidence type="ECO:0000313" key="2">
    <source>
        <dbReference type="EMBL" id="QFG69062.1"/>
    </source>
</evidence>
<evidence type="ECO:0000313" key="3">
    <source>
        <dbReference type="Proteomes" id="UP000326546"/>
    </source>
</evidence>
<organism evidence="2 3">
    <name type="scientific">Ornithinimicrobium pratense</name>
    <dbReference type="NCBI Taxonomy" id="2593973"/>
    <lineage>
        <taxon>Bacteria</taxon>
        <taxon>Bacillati</taxon>
        <taxon>Actinomycetota</taxon>
        <taxon>Actinomycetes</taxon>
        <taxon>Micrococcales</taxon>
        <taxon>Ornithinimicrobiaceae</taxon>
        <taxon>Ornithinimicrobium</taxon>
    </lineage>
</organism>
<gene>
    <name evidence="2" type="ORF">FY030_10425</name>
</gene>
<keyword evidence="1" id="KW-0472">Membrane</keyword>
<dbReference type="AlphaFoldDB" id="A0A5J6V7S4"/>
<dbReference type="EMBL" id="CP044427">
    <property type="protein sequence ID" value="QFG69062.1"/>
    <property type="molecule type" value="Genomic_DNA"/>
</dbReference>
<dbReference type="OrthoDB" id="4871843at2"/>
<feature type="transmembrane region" description="Helical" evidence="1">
    <location>
        <begin position="113"/>
        <end position="133"/>
    </location>
</feature>
<accession>A0A5J6V7S4</accession>
<dbReference type="RefSeq" id="WP_158061445.1">
    <property type="nucleotide sequence ID" value="NZ_CP044427.1"/>
</dbReference>
<keyword evidence="3" id="KW-1185">Reference proteome</keyword>
<name>A0A5J6V7S4_9MICO</name>
<proteinExistence type="predicted"/>
<protein>
    <recommendedName>
        <fullName evidence="4">Integral membrane protein</fullName>
    </recommendedName>
</protein>